<protein>
    <submittedName>
        <fullName evidence="1">Uncharacterized protein</fullName>
    </submittedName>
</protein>
<dbReference type="EMBL" id="QRGR01000042">
    <property type="protein sequence ID" value="RDV11475.1"/>
    <property type="molecule type" value="Genomic_DNA"/>
</dbReference>
<accession>A0A3D8L282</accession>
<gene>
    <name evidence="1" type="ORF">DXT99_24770</name>
</gene>
<dbReference type="Proteomes" id="UP000256708">
    <property type="component" value="Unassembled WGS sequence"/>
</dbReference>
<dbReference type="AlphaFoldDB" id="A0A3D8L282"/>
<proteinExistence type="predicted"/>
<evidence type="ECO:0000313" key="1">
    <source>
        <dbReference type="EMBL" id="RDV11475.1"/>
    </source>
</evidence>
<organism evidence="1 2">
    <name type="scientific">Pontibacter diazotrophicus</name>
    <dbReference type="NCBI Taxonomy" id="1400979"/>
    <lineage>
        <taxon>Bacteria</taxon>
        <taxon>Pseudomonadati</taxon>
        <taxon>Bacteroidota</taxon>
        <taxon>Cytophagia</taxon>
        <taxon>Cytophagales</taxon>
        <taxon>Hymenobacteraceae</taxon>
        <taxon>Pontibacter</taxon>
    </lineage>
</organism>
<name>A0A3D8L282_9BACT</name>
<dbReference type="RefSeq" id="WP_115568283.1">
    <property type="nucleotide sequence ID" value="NZ_QRGR01000042.1"/>
</dbReference>
<comment type="caution">
    <text evidence="1">The sequence shown here is derived from an EMBL/GenBank/DDBJ whole genome shotgun (WGS) entry which is preliminary data.</text>
</comment>
<keyword evidence="2" id="KW-1185">Reference proteome</keyword>
<evidence type="ECO:0000313" key="2">
    <source>
        <dbReference type="Proteomes" id="UP000256708"/>
    </source>
</evidence>
<sequence length="74" mass="8852">MVTGINLMGIRYRHELCDRWLQSNATVQQVFSELKAASFEPEFYRKHEGEIMREFKGKFQPQQVKIRKKLFGVF</sequence>
<reference evidence="2" key="1">
    <citation type="submission" date="2018-08" db="EMBL/GenBank/DDBJ databases">
        <authorList>
            <person name="Liu Z.-W."/>
            <person name="Du Z.-J."/>
        </authorList>
    </citation>
    <scope>NUCLEOTIDE SEQUENCE [LARGE SCALE GENOMIC DNA]</scope>
    <source>
        <strain evidence="2">H4X</strain>
    </source>
</reference>